<dbReference type="AlphaFoldDB" id="I3CEG0"/>
<reference evidence="1 2" key="1">
    <citation type="submission" date="2011-11" db="EMBL/GenBank/DDBJ databases">
        <title>Improved High-Quality Draft sequence of Beggiatoa alba B18lD.</title>
        <authorList>
            <consortium name="US DOE Joint Genome Institute"/>
            <person name="Lucas S."/>
            <person name="Han J."/>
            <person name="Lapidus A."/>
            <person name="Cheng J.-F."/>
            <person name="Goodwin L."/>
            <person name="Pitluck S."/>
            <person name="Peters L."/>
            <person name="Mikhailova N."/>
            <person name="Held B."/>
            <person name="Detter J.C."/>
            <person name="Han C."/>
            <person name="Tapia R."/>
            <person name="Land M."/>
            <person name="Hauser L."/>
            <person name="Kyrpides N."/>
            <person name="Ivanova N."/>
            <person name="Pagani I."/>
            <person name="Samuel K."/>
            <person name="Teske A."/>
            <person name="Mueller J."/>
            <person name="Woyke T."/>
        </authorList>
    </citation>
    <scope>NUCLEOTIDE SEQUENCE [LARGE SCALE GENOMIC DNA]</scope>
    <source>
        <strain evidence="1 2">B18LD</strain>
    </source>
</reference>
<gene>
    <name evidence="1" type="ORF">BegalDRAFT_1100</name>
</gene>
<dbReference type="eggNOG" id="COG3728">
    <property type="taxonomic scope" value="Bacteria"/>
</dbReference>
<dbReference type="Proteomes" id="UP000005744">
    <property type="component" value="Unassembled WGS sequence"/>
</dbReference>
<sequence>MNLFIPLARTTFLIPSGSLSDPDRKHLFVLLNDSFLDPVTNLEFILVVSITSLKSGIPYDATCVLKSGEHPFIQHDSYVLYHRAEIRETAQLKRCVEINQCIVKEMMNIDVFQRICKGLIESSFTPEKIKNFYRSLVRST</sequence>
<evidence type="ECO:0000313" key="1">
    <source>
        <dbReference type="EMBL" id="EIJ42003.1"/>
    </source>
</evidence>
<dbReference type="HOGENOM" id="CLU_148577_1_0_6"/>
<dbReference type="OrthoDB" id="8116504at2"/>
<dbReference type="EMBL" id="JH600070">
    <property type="protein sequence ID" value="EIJ42003.1"/>
    <property type="molecule type" value="Genomic_DNA"/>
</dbReference>
<dbReference type="RefSeq" id="WP_002684473.1">
    <property type="nucleotide sequence ID" value="NZ_JH600070.1"/>
</dbReference>
<proteinExistence type="predicted"/>
<evidence type="ECO:0000313" key="2">
    <source>
        <dbReference type="Proteomes" id="UP000005744"/>
    </source>
</evidence>
<dbReference type="STRING" id="395493.BegalDRAFT_1100"/>
<organism evidence="1 2">
    <name type="scientific">Beggiatoa alba B18LD</name>
    <dbReference type="NCBI Taxonomy" id="395493"/>
    <lineage>
        <taxon>Bacteria</taxon>
        <taxon>Pseudomonadati</taxon>
        <taxon>Pseudomonadota</taxon>
        <taxon>Gammaproteobacteria</taxon>
        <taxon>Thiotrichales</taxon>
        <taxon>Thiotrichaceae</taxon>
        <taxon>Beggiatoa</taxon>
    </lineage>
</organism>
<evidence type="ECO:0008006" key="3">
    <source>
        <dbReference type="Google" id="ProtNLM"/>
    </source>
</evidence>
<accession>I3CEG0</accession>
<protein>
    <recommendedName>
        <fullName evidence="3">PemK-like protein</fullName>
    </recommendedName>
</protein>
<keyword evidence="2" id="KW-1185">Reference proteome</keyword>
<name>I3CEG0_9GAMM</name>